<evidence type="ECO:0000313" key="2">
    <source>
        <dbReference type="Proteomes" id="UP000316925"/>
    </source>
</evidence>
<dbReference type="PANTHER" id="PTHR38597">
    <property type="entry name" value="BLL3834 PROTEIN"/>
    <property type="match status" value="1"/>
</dbReference>
<dbReference type="InterPro" id="IPR008482">
    <property type="entry name" value="DUF763"/>
</dbReference>
<reference evidence="1 2" key="1">
    <citation type="submission" date="2019-03" db="EMBL/GenBank/DDBJ databases">
        <title>Metabolic potential of uncultured bacteria and archaea associated with petroleum seepage in deep-sea sediments.</title>
        <authorList>
            <person name="Dong X."/>
            <person name="Hubert C."/>
        </authorList>
    </citation>
    <scope>NUCLEOTIDE SEQUENCE [LARGE SCALE GENOMIC DNA]</scope>
    <source>
        <strain evidence="1">E29_bin28</strain>
    </source>
</reference>
<gene>
    <name evidence="1" type="ORF">E3J33_02000</name>
</gene>
<dbReference type="AlphaFoldDB" id="A0A523YPE3"/>
<comment type="caution">
    <text evidence="1">The sequence shown here is derived from an EMBL/GenBank/DDBJ whole genome shotgun (WGS) entry which is preliminary data.</text>
</comment>
<evidence type="ECO:0000313" key="1">
    <source>
        <dbReference type="EMBL" id="TET93368.1"/>
    </source>
</evidence>
<proteinExistence type="predicted"/>
<dbReference type="Pfam" id="PF05559">
    <property type="entry name" value="DUF763"/>
    <property type="match status" value="1"/>
</dbReference>
<accession>A0A523YPE3</accession>
<protein>
    <submittedName>
        <fullName evidence="1">DUF763 domain-containing protein</fullName>
    </submittedName>
</protein>
<organism evidence="1 2">
    <name type="scientific">Aerophobetes bacterium</name>
    <dbReference type="NCBI Taxonomy" id="2030807"/>
    <lineage>
        <taxon>Bacteria</taxon>
        <taxon>Candidatus Aerophobota</taxon>
    </lineage>
</organism>
<name>A0A523YPE3_UNCAE</name>
<sequence length="49" mass="5546">MRKTGVADLPLHYGKSPPWLFSRMKELAREITINIVDEFGAESPSRSLT</sequence>
<dbReference type="Proteomes" id="UP000316925">
    <property type="component" value="Unassembled WGS sequence"/>
</dbReference>
<dbReference type="EMBL" id="SOIJ01000115">
    <property type="protein sequence ID" value="TET93368.1"/>
    <property type="molecule type" value="Genomic_DNA"/>
</dbReference>
<dbReference type="PANTHER" id="PTHR38597:SF1">
    <property type="entry name" value="BLL3834 PROTEIN"/>
    <property type="match status" value="1"/>
</dbReference>